<keyword evidence="12 15" id="KW-0472">Membrane</keyword>
<keyword evidence="10 13" id="KW-0408">Iron</keyword>
<dbReference type="InterPro" id="IPR001128">
    <property type="entry name" value="Cyt_P450"/>
</dbReference>
<keyword evidence="11 14" id="KW-0503">Monooxygenase</keyword>
<dbReference type="GO" id="GO:0005506">
    <property type="term" value="F:iron ion binding"/>
    <property type="evidence" value="ECO:0007669"/>
    <property type="project" value="InterPro"/>
</dbReference>
<dbReference type="PRINTS" id="PR00385">
    <property type="entry name" value="P450"/>
</dbReference>
<evidence type="ECO:0000256" key="5">
    <source>
        <dbReference type="ARBA" id="ARBA00022617"/>
    </source>
</evidence>
<evidence type="ECO:0000313" key="16">
    <source>
        <dbReference type="EMBL" id="OJA21638.1"/>
    </source>
</evidence>
<proteinExistence type="inferred from homology"/>
<keyword evidence="8 15" id="KW-1133">Transmembrane helix</keyword>
<evidence type="ECO:0000256" key="14">
    <source>
        <dbReference type="RuleBase" id="RU000461"/>
    </source>
</evidence>
<keyword evidence="17" id="KW-1185">Reference proteome</keyword>
<evidence type="ECO:0000256" key="2">
    <source>
        <dbReference type="ARBA" id="ARBA00004370"/>
    </source>
</evidence>
<dbReference type="Proteomes" id="UP000183567">
    <property type="component" value="Unassembled WGS sequence"/>
</dbReference>
<feature type="binding site" description="axial binding residue" evidence="13">
    <location>
        <position position="426"/>
    </location>
    <ligand>
        <name>heme</name>
        <dbReference type="ChEBI" id="CHEBI:30413"/>
    </ligand>
    <ligandPart>
        <name>Fe</name>
        <dbReference type="ChEBI" id="CHEBI:18248"/>
    </ligandPart>
</feature>
<evidence type="ECO:0000256" key="12">
    <source>
        <dbReference type="ARBA" id="ARBA00023136"/>
    </source>
</evidence>
<keyword evidence="6 15" id="KW-0812">Transmembrane</keyword>
<evidence type="ECO:0000256" key="7">
    <source>
        <dbReference type="ARBA" id="ARBA00022723"/>
    </source>
</evidence>
<dbReference type="InterPro" id="IPR050121">
    <property type="entry name" value="Cytochrome_P450_monoxygenase"/>
</dbReference>
<comment type="similarity">
    <text evidence="4 14">Belongs to the cytochrome P450 family.</text>
</comment>
<reference evidence="16 17" key="1">
    <citation type="submission" date="2016-03" db="EMBL/GenBank/DDBJ databases">
        <title>Comparative genomics of the ectomycorrhizal sister species Rhizopogon vinicolor and Rhizopogon vesiculosus (Basidiomycota: Boletales) reveals a divergence of the mating type B locus.</title>
        <authorList>
            <person name="Mujic A.B."/>
            <person name="Kuo A."/>
            <person name="Tritt A."/>
            <person name="Lipzen A."/>
            <person name="Chen C."/>
            <person name="Johnson J."/>
            <person name="Sharma A."/>
            <person name="Barry K."/>
            <person name="Grigoriev I.V."/>
            <person name="Spatafora J.W."/>
        </authorList>
    </citation>
    <scope>NUCLEOTIDE SEQUENCE [LARGE SCALE GENOMIC DNA]</scope>
    <source>
        <strain evidence="16 17">AM-OR11-056</strain>
    </source>
</reference>
<dbReference type="InterPro" id="IPR017972">
    <property type="entry name" value="Cyt_P450_CS"/>
</dbReference>
<dbReference type="Gene3D" id="1.10.630.10">
    <property type="entry name" value="Cytochrome P450"/>
    <property type="match status" value="1"/>
</dbReference>
<accession>A0A1J8QIZ8</accession>
<dbReference type="PROSITE" id="PS00086">
    <property type="entry name" value="CYTOCHROME_P450"/>
    <property type="match status" value="1"/>
</dbReference>
<dbReference type="PANTHER" id="PTHR24305">
    <property type="entry name" value="CYTOCHROME P450"/>
    <property type="match status" value="1"/>
</dbReference>
<dbReference type="InterPro" id="IPR036396">
    <property type="entry name" value="Cyt_P450_sf"/>
</dbReference>
<sequence length="494" mass="55004">MPLIISLTTMDPVFVAAAFAALVIVYRVYHRYTRISLADVPGPEPASFIMGDIHKRQRRVMLPGFGGPESKAFFPLFKGCAESMSNKWMDIINTSKDQSAVINVAAWLTRATLDAVGEAAFDAHFGSIDNNESALVRAYTNMMTDVFASLSDGQIFFQGVSKYIPLRILRYLGETGNGPRLLRMREAGSVISTVARQMVEDKSEMLLQGEGSRDILSLLGGCTGPFRFSKSDRSIVKANMDADAKAKLTEEEMIAQMRTLLLAGHETTSTTLSWALLELAKHPEIQSRFRAEIRETEATMHKRGDAEFTIADFDRMPYTAAVIKEVLRFSPAAHHVHRYASQDDILPLSRPITTRFGGVIHELPVPKGTRIVASIAAYNRNKDLWGEDAHVFNPERWLNGAAKEKKTTSLGVYSNLMTFGGGVRTCIGWRFALIEMKAFLTEMVGNFEFALTDQSERVRREACMVMIPTVEGEVRNGVQLALRVSVALRTEKEY</sequence>
<keyword evidence="5 13" id="KW-0349">Heme</keyword>
<comment type="pathway">
    <text evidence="3">Secondary metabolite biosynthesis; terpenoid biosynthesis.</text>
</comment>
<gene>
    <name evidence="16" type="ORF">AZE42_12192</name>
</gene>
<feature type="transmembrane region" description="Helical" evidence="15">
    <location>
        <begin position="12"/>
        <end position="29"/>
    </location>
</feature>
<dbReference type="GO" id="GO:0016705">
    <property type="term" value="F:oxidoreductase activity, acting on paired donors, with incorporation or reduction of molecular oxygen"/>
    <property type="evidence" value="ECO:0007669"/>
    <property type="project" value="InterPro"/>
</dbReference>
<keyword evidence="9 14" id="KW-0560">Oxidoreductase</keyword>
<comment type="cofactor">
    <cofactor evidence="1 13">
        <name>heme</name>
        <dbReference type="ChEBI" id="CHEBI:30413"/>
    </cofactor>
</comment>
<protein>
    <recommendedName>
        <fullName evidence="18">Cytochrome P450</fullName>
    </recommendedName>
</protein>
<evidence type="ECO:0000256" key="8">
    <source>
        <dbReference type="ARBA" id="ARBA00022989"/>
    </source>
</evidence>
<evidence type="ECO:0000256" key="3">
    <source>
        <dbReference type="ARBA" id="ARBA00004721"/>
    </source>
</evidence>
<dbReference type="GO" id="GO:0016020">
    <property type="term" value="C:membrane"/>
    <property type="evidence" value="ECO:0007669"/>
    <property type="project" value="UniProtKB-SubCell"/>
</dbReference>
<organism evidence="16 17">
    <name type="scientific">Rhizopogon vesiculosus</name>
    <dbReference type="NCBI Taxonomy" id="180088"/>
    <lineage>
        <taxon>Eukaryota</taxon>
        <taxon>Fungi</taxon>
        <taxon>Dikarya</taxon>
        <taxon>Basidiomycota</taxon>
        <taxon>Agaricomycotina</taxon>
        <taxon>Agaricomycetes</taxon>
        <taxon>Agaricomycetidae</taxon>
        <taxon>Boletales</taxon>
        <taxon>Suillineae</taxon>
        <taxon>Rhizopogonaceae</taxon>
        <taxon>Rhizopogon</taxon>
    </lineage>
</organism>
<keyword evidence="7 13" id="KW-0479">Metal-binding</keyword>
<evidence type="ECO:0000256" key="13">
    <source>
        <dbReference type="PIRSR" id="PIRSR602401-1"/>
    </source>
</evidence>
<dbReference type="PRINTS" id="PR00463">
    <property type="entry name" value="EP450I"/>
</dbReference>
<dbReference type="GO" id="GO:0004497">
    <property type="term" value="F:monooxygenase activity"/>
    <property type="evidence" value="ECO:0007669"/>
    <property type="project" value="UniProtKB-KW"/>
</dbReference>
<dbReference type="AlphaFoldDB" id="A0A1J8QIZ8"/>
<dbReference type="EMBL" id="LVVM01000069">
    <property type="protein sequence ID" value="OJA21638.1"/>
    <property type="molecule type" value="Genomic_DNA"/>
</dbReference>
<evidence type="ECO:0000256" key="10">
    <source>
        <dbReference type="ARBA" id="ARBA00023004"/>
    </source>
</evidence>
<name>A0A1J8QIZ8_9AGAM</name>
<comment type="caution">
    <text evidence="16">The sequence shown here is derived from an EMBL/GenBank/DDBJ whole genome shotgun (WGS) entry which is preliminary data.</text>
</comment>
<evidence type="ECO:0000313" key="17">
    <source>
        <dbReference type="Proteomes" id="UP000183567"/>
    </source>
</evidence>
<dbReference type="OrthoDB" id="1470350at2759"/>
<dbReference type="STRING" id="180088.A0A1J8QIZ8"/>
<dbReference type="InterPro" id="IPR002401">
    <property type="entry name" value="Cyt_P450_E_grp-I"/>
</dbReference>
<comment type="subcellular location">
    <subcellularLocation>
        <location evidence="2">Membrane</location>
    </subcellularLocation>
</comment>
<evidence type="ECO:0000256" key="1">
    <source>
        <dbReference type="ARBA" id="ARBA00001971"/>
    </source>
</evidence>
<evidence type="ECO:0000256" key="11">
    <source>
        <dbReference type="ARBA" id="ARBA00023033"/>
    </source>
</evidence>
<evidence type="ECO:0000256" key="6">
    <source>
        <dbReference type="ARBA" id="ARBA00022692"/>
    </source>
</evidence>
<dbReference type="Pfam" id="PF00067">
    <property type="entry name" value="p450"/>
    <property type="match status" value="1"/>
</dbReference>
<dbReference type="PANTHER" id="PTHR24305:SF166">
    <property type="entry name" value="CYTOCHROME P450 12A4, MITOCHONDRIAL-RELATED"/>
    <property type="match status" value="1"/>
</dbReference>
<evidence type="ECO:0008006" key="18">
    <source>
        <dbReference type="Google" id="ProtNLM"/>
    </source>
</evidence>
<evidence type="ECO:0000256" key="9">
    <source>
        <dbReference type="ARBA" id="ARBA00023002"/>
    </source>
</evidence>
<dbReference type="SUPFAM" id="SSF48264">
    <property type="entry name" value="Cytochrome P450"/>
    <property type="match status" value="1"/>
</dbReference>
<evidence type="ECO:0000256" key="4">
    <source>
        <dbReference type="ARBA" id="ARBA00010617"/>
    </source>
</evidence>
<dbReference type="GO" id="GO:0020037">
    <property type="term" value="F:heme binding"/>
    <property type="evidence" value="ECO:0007669"/>
    <property type="project" value="InterPro"/>
</dbReference>
<evidence type="ECO:0000256" key="15">
    <source>
        <dbReference type="SAM" id="Phobius"/>
    </source>
</evidence>